<sequence length="133" mass="14208">MKAALTALLLADPDLQARIGSRINWGTPPAHAAGFPCLNLTMVSAPVTYTLDGEVETQSCTVQVDAWAQTASEAEVLRWEVRSLLSGYRGTTGGVRFRGAFVRGSRDLDGRGLGDLGPLFGMSIDLSIRWNAA</sequence>
<evidence type="ECO:0000313" key="2">
    <source>
        <dbReference type="EMBL" id="SNY55352.1"/>
    </source>
</evidence>
<reference evidence="2 3" key="1">
    <citation type="submission" date="2017-09" db="EMBL/GenBank/DDBJ databases">
        <authorList>
            <person name="Ehlers B."/>
            <person name="Leendertz F.H."/>
        </authorList>
    </citation>
    <scope>NUCLEOTIDE SEQUENCE [LARGE SCALE GENOMIC DNA]</scope>
    <source>
        <strain evidence="2 3">CGMCC 1.12662</strain>
    </source>
</reference>
<dbReference type="AlphaFoldDB" id="A0A285J560"/>
<keyword evidence="4" id="KW-1185">Reference proteome</keyword>
<dbReference type="EMBL" id="OBEA01000006">
    <property type="protein sequence ID" value="SNY55352.1"/>
    <property type="molecule type" value="Genomic_DNA"/>
</dbReference>
<evidence type="ECO:0000313" key="4">
    <source>
        <dbReference type="Proteomes" id="UP000231702"/>
    </source>
</evidence>
<organism evidence="2 3">
    <name type="scientific">Pseudooceanicola antarcticus</name>
    <dbReference type="NCBI Taxonomy" id="1247613"/>
    <lineage>
        <taxon>Bacteria</taxon>
        <taxon>Pseudomonadati</taxon>
        <taxon>Pseudomonadota</taxon>
        <taxon>Alphaproteobacteria</taxon>
        <taxon>Rhodobacterales</taxon>
        <taxon>Paracoccaceae</taxon>
        <taxon>Pseudooceanicola</taxon>
    </lineage>
</organism>
<evidence type="ECO:0000313" key="1">
    <source>
        <dbReference type="EMBL" id="PJE26815.1"/>
    </source>
</evidence>
<reference evidence="1 4" key="2">
    <citation type="journal article" date="2018" name="Int. J. Syst. Evol. Microbiol.">
        <title>Pseudooceanicola lipolyticus sp. nov., a marine alphaproteobacterium, reclassification of Oceanicola flagellatus as Pseudooceanicola flagellatus comb. nov. and emended description of the genus Pseudooceanicola.</title>
        <authorList>
            <person name="Huang M.-M."/>
            <person name="Guo L.-L."/>
            <person name="Wu Y.-H."/>
            <person name="Lai Q.-L."/>
            <person name="Shao Z.-Z."/>
            <person name="Wang C.-S."/>
            <person name="Wu M."/>
            <person name="Xu X.-W."/>
        </authorList>
    </citation>
    <scope>NUCLEOTIDE SEQUENCE [LARGE SCALE GENOMIC DNA]</scope>
    <source>
        <strain evidence="1 4">Ar-45</strain>
    </source>
</reference>
<dbReference type="OrthoDB" id="7950654at2"/>
<proteinExistence type="predicted"/>
<name>A0A285J560_9RHOB</name>
<dbReference type="Proteomes" id="UP000231655">
    <property type="component" value="Unassembled WGS sequence"/>
</dbReference>
<dbReference type="Pfam" id="PF11367">
    <property type="entry name" value="Tail_completion_gp17"/>
    <property type="match status" value="1"/>
</dbReference>
<dbReference type="Proteomes" id="UP000231702">
    <property type="component" value="Unassembled WGS sequence"/>
</dbReference>
<protein>
    <submittedName>
        <fullName evidence="1">DUF3168 domain-containing protein</fullName>
    </submittedName>
</protein>
<dbReference type="EMBL" id="PGTD01000018">
    <property type="protein sequence ID" value="PJE26815.1"/>
    <property type="molecule type" value="Genomic_DNA"/>
</dbReference>
<dbReference type="RefSeq" id="WP_097146704.1">
    <property type="nucleotide sequence ID" value="NZ_OBEA01000006.1"/>
</dbReference>
<dbReference type="InterPro" id="IPR021508">
    <property type="entry name" value="Gp17-like"/>
</dbReference>
<accession>A0A285J560</accession>
<evidence type="ECO:0000313" key="3">
    <source>
        <dbReference type="Proteomes" id="UP000231655"/>
    </source>
</evidence>
<gene>
    <name evidence="1" type="ORF">CVM39_15875</name>
    <name evidence="2" type="ORF">SAMN06297129_2985</name>
</gene>